<feature type="region of interest" description="Disordered" evidence="1">
    <location>
        <begin position="1"/>
        <end position="47"/>
    </location>
</feature>
<proteinExistence type="predicted"/>
<evidence type="ECO:0000313" key="2">
    <source>
        <dbReference type="EMBL" id="JAI02782.1"/>
    </source>
</evidence>
<reference evidence="2" key="1">
    <citation type="submission" date="2014-11" db="EMBL/GenBank/DDBJ databases">
        <authorList>
            <person name="Amaro Gonzalez C."/>
        </authorList>
    </citation>
    <scope>NUCLEOTIDE SEQUENCE</scope>
</reference>
<dbReference type="EMBL" id="GBXM01005796">
    <property type="protein sequence ID" value="JAI02782.1"/>
    <property type="molecule type" value="Transcribed_RNA"/>
</dbReference>
<sequence length="67" mass="7411">MPPRRHATATWAETTKETQVQHLQIRSDSEGQPGRQTEKGGVQTKGGKNGIALIHVFSCTTQDLHCR</sequence>
<protein>
    <submittedName>
        <fullName evidence="2">Uncharacterized protein</fullName>
    </submittedName>
</protein>
<name>A0A0E9XK45_ANGAN</name>
<reference evidence="2" key="2">
    <citation type="journal article" date="2015" name="Fish Shellfish Immunol.">
        <title>Early steps in the European eel (Anguilla anguilla)-Vibrio vulnificus interaction in the gills: Role of the RtxA13 toxin.</title>
        <authorList>
            <person name="Callol A."/>
            <person name="Pajuelo D."/>
            <person name="Ebbesson L."/>
            <person name="Teles M."/>
            <person name="MacKenzie S."/>
            <person name="Amaro C."/>
        </authorList>
    </citation>
    <scope>NUCLEOTIDE SEQUENCE</scope>
</reference>
<organism evidence="2">
    <name type="scientific">Anguilla anguilla</name>
    <name type="common">European freshwater eel</name>
    <name type="synonym">Muraena anguilla</name>
    <dbReference type="NCBI Taxonomy" id="7936"/>
    <lineage>
        <taxon>Eukaryota</taxon>
        <taxon>Metazoa</taxon>
        <taxon>Chordata</taxon>
        <taxon>Craniata</taxon>
        <taxon>Vertebrata</taxon>
        <taxon>Euteleostomi</taxon>
        <taxon>Actinopterygii</taxon>
        <taxon>Neopterygii</taxon>
        <taxon>Teleostei</taxon>
        <taxon>Anguilliformes</taxon>
        <taxon>Anguillidae</taxon>
        <taxon>Anguilla</taxon>
    </lineage>
</organism>
<dbReference type="AlphaFoldDB" id="A0A0E9XK45"/>
<evidence type="ECO:0000256" key="1">
    <source>
        <dbReference type="SAM" id="MobiDB-lite"/>
    </source>
</evidence>
<accession>A0A0E9XK45</accession>